<keyword evidence="2" id="KW-0378">Hydrolase</keyword>
<sequence length="163" mass="17136">MSDAAELRDDTMRVAELPEDQREHIRSMFQASPLSALLDLRLVEMSPRHAVVSMPNGAQAFNSSGRLHGGAIATLIDQAAGTAAANAGGLDTTTHSLVTVDLHVRYLARAKGDRVYARAEVLKVGGRLITVECKVTDDAGGLVATSDFGMMIVPRHGQAGGGS</sequence>
<dbReference type="InterPro" id="IPR029069">
    <property type="entry name" value="HotDog_dom_sf"/>
</dbReference>
<proteinExistence type="inferred from homology"/>
<evidence type="ECO:0000256" key="2">
    <source>
        <dbReference type="ARBA" id="ARBA00022801"/>
    </source>
</evidence>
<dbReference type="PANTHER" id="PTHR21660">
    <property type="entry name" value="THIOESTERASE SUPERFAMILY MEMBER-RELATED"/>
    <property type="match status" value="1"/>
</dbReference>
<dbReference type="CDD" id="cd03443">
    <property type="entry name" value="PaaI_thioesterase"/>
    <property type="match status" value="1"/>
</dbReference>
<feature type="domain" description="Thioesterase" evidence="3">
    <location>
        <begin position="65"/>
        <end position="143"/>
    </location>
</feature>
<dbReference type="GO" id="GO:0047617">
    <property type="term" value="F:fatty acyl-CoA hydrolase activity"/>
    <property type="evidence" value="ECO:0007669"/>
    <property type="project" value="InterPro"/>
</dbReference>
<dbReference type="Proteomes" id="UP000539313">
    <property type="component" value="Unassembled WGS sequence"/>
</dbReference>
<evidence type="ECO:0000313" key="5">
    <source>
        <dbReference type="Proteomes" id="UP000539313"/>
    </source>
</evidence>
<dbReference type="AlphaFoldDB" id="A0A7W3N0M5"/>
<keyword evidence="5" id="KW-1185">Reference proteome</keyword>
<dbReference type="SUPFAM" id="SSF54637">
    <property type="entry name" value="Thioesterase/thiol ester dehydrase-isomerase"/>
    <property type="match status" value="1"/>
</dbReference>
<dbReference type="InterPro" id="IPR039298">
    <property type="entry name" value="ACOT13"/>
</dbReference>
<dbReference type="Pfam" id="PF03061">
    <property type="entry name" value="4HBT"/>
    <property type="match status" value="1"/>
</dbReference>
<gene>
    <name evidence="4" type="ORF">HNR21_004234</name>
</gene>
<evidence type="ECO:0000259" key="3">
    <source>
        <dbReference type="Pfam" id="PF03061"/>
    </source>
</evidence>
<dbReference type="RefSeq" id="WP_182706558.1">
    <property type="nucleotide sequence ID" value="NZ_JACJII010000001.1"/>
</dbReference>
<name>A0A7W3N0M5_9ACTN</name>
<comment type="similarity">
    <text evidence="1">Belongs to the thioesterase PaaI family.</text>
</comment>
<reference evidence="4 5" key="1">
    <citation type="submission" date="2020-08" db="EMBL/GenBank/DDBJ databases">
        <title>Sequencing the genomes of 1000 actinobacteria strains.</title>
        <authorList>
            <person name="Klenk H.-P."/>
        </authorList>
    </citation>
    <scope>NUCLEOTIDE SEQUENCE [LARGE SCALE GENOMIC DNA]</scope>
    <source>
        <strain evidence="4 5">DSM 45823</strain>
    </source>
</reference>
<dbReference type="Gene3D" id="3.10.129.10">
    <property type="entry name" value="Hotdog Thioesterase"/>
    <property type="match status" value="1"/>
</dbReference>
<evidence type="ECO:0000256" key="1">
    <source>
        <dbReference type="ARBA" id="ARBA00008324"/>
    </source>
</evidence>
<dbReference type="InterPro" id="IPR006683">
    <property type="entry name" value="Thioestr_dom"/>
</dbReference>
<dbReference type="NCBIfam" id="TIGR00369">
    <property type="entry name" value="unchar_dom_1"/>
    <property type="match status" value="1"/>
</dbReference>
<dbReference type="EMBL" id="JACJII010000001">
    <property type="protein sequence ID" value="MBA9005352.1"/>
    <property type="molecule type" value="Genomic_DNA"/>
</dbReference>
<organism evidence="4 5">
    <name type="scientific">Thermomonospora cellulosilytica</name>
    <dbReference type="NCBI Taxonomy" id="1411118"/>
    <lineage>
        <taxon>Bacteria</taxon>
        <taxon>Bacillati</taxon>
        <taxon>Actinomycetota</taxon>
        <taxon>Actinomycetes</taxon>
        <taxon>Streptosporangiales</taxon>
        <taxon>Thermomonosporaceae</taxon>
        <taxon>Thermomonospora</taxon>
    </lineage>
</organism>
<evidence type="ECO:0000313" key="4">
    <source>
        <dbReference type="EMBL" id="MBA9005352.1"/>
    </source>
</evidence>
<protein>
    <submittedName>
        <fullName evidence="4">Uncharacterized protein (TIGR00369 family)</fullName>
    </submittedName>
</protein>
<accession>A0A7W3N0M5</accession>
<dbReference type="PANTHER" id="PTHR21660:SF1">
    <property type="entry name" value="ACYL-COENZYME A THIOESTERASE 13"/>
    <property type="match status" value="1"/>
</dbReference>
<dbReference type="InterPro" id="IPR003736">
    <property type="entry name" value="PAAI_dom"/>
</dbReference>
<comment type="caution">
    <text evidence="4">The sequence shown here is derived from an EMBL/GenBank/DDBJ whole genome shotgun (WGS) entry which is preliminary data.</text>
</comment>